<reference evidence="1" key="1">
    <citation type="submission" date="2022-12" db="EMBL/GenBank/DDBJ databases">
        <authorList>
            <person name="Webb A."/>
        </authorList>
    </citation>
    <scope>NUCLEOTIDE SEQUENCE</scope>
    <source>
        <strain evidence="1">Hp1</strain>
    </source>
</reference>
<dbReference type="AlphaFoldDB" id="A0AAV0UF08"/>
<dbReference type="EMBL" id="CANTFL010001260">
    <property type="protein sequence ID" value="CAI5735356.1"/>
    <property type="molecule type" value="Genomic_DNA"/>
</dbReference>
<comment type="caution">
    <text evidence="1">The sequence shown here is derived from an EMBL/GenBank/DDBJ whole genome shotgun (WGS) entry which is preliminary data.</text>
</comment>
<evidence type="ECO:0000313" key="2">
    <source>
        <dbReference type="Proteomes" id="UP001162031"/>
    </source>
</evidence>
<organism evidence="1 2">
    <name type="scientific">Hyaloperonospora brassicae</name>
    <name type="common">Brassica downy mildew</name>
    <name type="synonym">Peronospora brassicae</name>
    <dbReference type="NCBI Taxonomy" id="162125"/>
    <lineage>
        <taxon>Eukaryota</taxon>
        <taxon>Sar</taxon>
        <taxon>Stramenopiles</taxon>
        <taxon>Oomycota</taxon>
        <taxon>Peronosporomycetes</taxon>
        <taxon>Peronosporales</taxon>
        <taxon>Peronosporaceae</taxon>
        <taxon>Hyaloperonospora</taxon>
    </lineage>
</organism>
<evidence type="ECO:0008006" key="3">
    <source>
        <dbReference type="Google" id="ProtNLM"/>
    </source>
</evidence>
<accession>A0AAV0UF08</accession>
<dbReference type="Proteomes" id="UP001162031">
    <property type="component" value="Unassembled WGS sequence"/>
</dbReference>
<gene>
    <name evidence="1" type="ORF">HBR001_LOCUS6461</name>
</gene>
<protein>
    <recommendedName>
        <fullName evidence="3">Ricin B lectin domain-containing protein</fullName>
    </recommendedName>
</protein>
<dbReference type="CDD" id="cd00257">
    <property type="entry name" value="beta-trefoil_FSCN-like"/>
    <property type="match status" value="1"/>
</dbReference>
<sequence length="203" mass="22577">MDLSEIPFDVPVILQSTCWLKNLQSPLGYKKARCPTDNRDSYEHVVLHRIRDDKVAIQSGYNGRFLQVSTSGECVFDPTEPDAWELFTMETNSECSLYFVSCHTGTVLQCDQNGTVQCANSTRKSSKAWRIVEPHSTNSVVAQMQHALSPCHTLANKERRNFVLELAKCGKTPDEIEQIVTRLFDGPAAAAQGSTVAVPVTKE</sequence>
<dbReference type="Gene3D" id="2.80.10.50">
    <property type="match status" value="1"/>
</dbReference>
<name>A0AAV0UF08_HYABA</name>
<dbReference type="InterPro" id="IPR008999">
    <property type="entry name" value="Actin-crosslinking"/>
</dbReference>
<evidence type="ECO:0000313" key="1">
    <source>
        <dbReference type="EMBL" id="CAI5735356.1"/>
    </source>
</evidence>
<dbReference type="SUPFAM" id="SSF50405">
    <property type="entry name" value="Actin-crosslinking proteins"/>
    <property type="match status" value="1"/>
</dbReference>
<keyword evidence="2" id="KW-1185">Reference proteome</keyword>
<proteinExistence type="predicted"/>